<sequence>MSPIIQQTIDGDRPLIEPLTRLVRAYDRAIHACEAFDHAASREAIGVLRCALELDSSASRSFDALYAWCEEAVDCRDFVGAAQCLRTLRNAWRAATNPSADVPTSLETPPDRWSETRSVIVPRTDIPVS</sequence>
<evidence type="ECO:0000313" key="1">
    <source>
        <dbReference type="EMBL" id="HCT58333.1"/>
    </source>
</evidence>
<dbReference type="EMBL" id="DPIY01000010">
    <property type="protein sequence ID" value="HCT58333.1"/>
    <property type="molecule type" value="Genomic_DNA"/>
</dbReference>
<comment type="caution">
    <text evidence="1">The sequence shown here is derived from an EMBL/GenBank/DDBJ whole genome shotgun (WGS) entry which is preliminary data.</text>
</comment>
<gene>
    <name evidence="1" type="ORF">DGD08_14105</name>
</gene>
<accession>A0A3D4VB43</accession>
<evidence type="ECO:0000313" key="2">
    <source>
        <dbReference type="Proteomes" id="UP000264071"/>
    </source>
</evidence>
<dbReference type="AlphaFoldDB" id="A0A3D4VB43"/>
<dbReference type="Proteomes" id="UP000264071">
    <property type="component" value="Unassembled WGS sequence"/>
</dbReference>
<name>A0A3D4VB43_9BACT</name>
<proteinExistence type="predicted"/>
<organism evidence="1 2">
    <name type="scientific">Gemmatimonas aurantiaca</name>
    <dbReference type="NCBI Taxonomy" id="173480"/>
    <lineage>
        <taxon>Bacteria</taxon>
        <taxon>Pseudomonadati</taxon>
        <taxon>Gemmatimonadota</taxon>
        <taxon>Gemmatimonadia</taxon>
        <taxon>Gemmatimonadales</taxon>
        <taxon>Gemmatimonadaceae</taxon>
        <taxon>Gemmatimonas</taxon>
    </lineage>
</organism>
<protein>
    <submittedName>
        <fullName evidence="1">Uncharacterized protein</fullName>
    </submittedName>
</protein>
<reference evidence="1 2" key="1">
    <citation type="journal article" date="2018" name="Nat. Biotechnol.">
        <title>A standardized bacterial taxonomy based on genome phylogeny substantially revises the tree of life.</title>
        <authorList>
            <person name="Parks D.H."/>
            <person name="Chuvochina M."/>
            <person name="Waite D.W."/>
            <person name="Rinke C."/>
            <person name="Skarshewski A."/>
            <person name="Chaumeil P.A."/>
            <person name="Hugenholtz P."/>
        </authorList>
    </citation>
    <scope>NUCLEOTIDE SEQUENCE [LARGE SCALE GENOMIC DNA]</scope>
    <source>
        <strain evidence="1">UBA8844</strain>
    </source>
</reference>